<dbReference type="GO" id="GO:0003700">
    <property type="term" value="F:DNA-binding transcription factor activity"/>
    <property type="evidence" value="ECO:0007669"/>
    <property type="project" value="InterPro"/>
</dbReference>
<dbReference type="AlphaFoldDB" id="G7GJF4"/>
<dbReference type="SMART" id="SM00342">
    <property type="entry name" value="HTH_ARAC"/>
    <property type="match status" value="1"/>
</dbReference>
<feature type="domain" description="HTH araC/xylS-type" evidence="4">
    <location>
        <begin position="172"/>
        <end position="274"/>
    </location>
</feature>
<proteinExistence type="predicted"/>
<dbReference type="PANTHER" id="PTHR46796:SF15">
    <property type="entry name" value="BLL1074 PROTEIN"/>
    <property type="match status" value="1"/>
</dbReference>
<dbReference type="STRING" id="1075090.GOAMR_04_00460"/>
<accession>G7GJF4</accession>
<dbReference type="SUPFAM" id="SSF46689">
    <property type="entry name" value="Homeodomain-like"/>
    <property type="match status" value="1"/>
</dbReference>
<keyword evidence="3" id="KW-0804">Transcription</keyword>
<evidence type="ECO:0000313" key="5">
    <source>
        <dbReference type="EMBL" id="GAB03729.1"/>
    </source>
</evidence>
<evidence type="ECO:0000256" key="3">
    <source>
        <dbReference type="ARBA" id="ARBA00023163"/>
    </source>
</evidence>
<dbReference type="InterPro" id="IPR018060">
    <property type="entry name" value="HTH_AraC"/>
</dbReference>
<dbReference type="PANTHER" id="PTHR46796">
    <property type="entry name" value="HTH-TYPE TRANSCRIPTIONAL ACTIVATOR RHAS-RELATED"/>
    <property type="match status" value="1"/>
</dbReference>
<dbReference type="InterPro" id="IPR009057">
    <property type="entry name" value="Homeodomain-like_sf"/>
</dbReference>
<evidence type="ECO:0000313" key="6">
    <source>
        <dbReference type="Proteomes" id="UP000006023"/>
    </source>
</evidence>
<keyword evidence="2" id="KW-0238">DNA-binding</keyword>
<dbReference type="InterPro" id="IPR046532">
    <property type="entry name" value="DUF6597"/>
</dbReference>
<reference evidence="5 6" key="1">
    <citation type="submission" date="2011-11" db="EMBL/GenBank/DDBJ databases">
        <title>Whole genome shotgun sequence of Gordonia amarae NBRC 15530.</title>
        <authorList>
            <person name="Takarada H."/>
            <person name="Hosoyama A."/>
            <person name="Tsuchikane K."/>
            <person name="Katsumata H."/>
            <person name="Yamazaki S."/>
            <person name="Fujita N."/>
        </authorList>
    </citation>
    <scope>NUCLEOTIDE SEQUENCE [LARGE SCALE GENOMIC DNA]</scope>
    <source>
        <strain evidence="5 6">NBRC 15530</strain>
    </source>
</reference>
<name>G7GJF4_9ACTN</name>
<dbReference type="EMBL" id="BAED01000004">
    <property type="protein sequence ID" value="GAB03729.1"/>
    <property type="molecule type" value="Genomic_DNA"/>
</dbReference>
<keyword evidence="6" id="KW-1185">Reference proteome</keyword>
<dbReference type="Proteomes" id="UP000006023">
    <property type="component" value="Unassembled WGS sequence"/>
</dbReference>
<gene>
    <name evidence="5" type="ORF">GOAMR_04_00460</name>
</gene>
<dbReference type="GO" id="GO:0043565">
    <property type="term" value="F:sequence-specific DNA binding"/>
    <property type="evidence" value="ECO:0007669"/>
    <property type="project" value="InterPro"/>
</dbReference>
<organism evidence="5 6">
    <name type="scientific">Gordonia amarae NBRC 15530</name>
    <dbReference type="NCBI Taxonomy" id="1075090"/>
    <lineage>
        <taxon>Bacteria</taxon>
        <taxon>Bacillati</taxon>
        <taxon>Actinomycetota</taxon>
        <taxon>Actinomycetes</taxon>
        <taxon>Mycobacteriales</taxon>
        <taxon>Gordoniaceae</taxon>
        <taxon>Gordonia</taxon>
    </lineage>
</organism>
<dbReference type="Pfam" id="PF20240">
    <property type="entry name" value="DUF6597"/>
    <property type="match status" value="1"/>
</dbReference>
<evidence type="ECO:0000256" key="1">
    <source>
        <dbReference type="ARBA" id="ARBA00023015"/>
    </source>
</evidence>
<dbReference type="Pfam" id="PF12833">
    <property type="entry name" value="HTH_18"/>
    <property type="match status" value="1"/>
</dbReference>
<evidence type="ECO:0000259" key="4">
    <source>
        <dbReference type="PROSITE" id="PS01124"/>
    </source>
</evidence>
<dbReference type="eggNOG" id="COG2207">
    <property type="taxonomic scope" value="Bacteria"/>
</dbReference>
<sequence length="288" mass="31661">MGFAPSSVDGMEPTSAARRPAPVLAGLIEQYHGYRLHGYDPGMHRGLPSRNVTFIVSIGNPIDVAAQTDPRQSPDSYRCVLSGLQATPALIAHDGNQEGVGIELTPVGFRTLFARPARELWNTTVELDDLVGRIGSELWERLQVTPTWAARFEVCDEVLTRLLRPEVPEVADELAHAWELLVGSGGTTTVGEISASTGWSRQHLTRRFTDEFGLGPKLAGRIVRFERARHMLQSVPTHVSIAQVAAVCGFYDQAHLTNEFTELAGCTPAQWLRSEELPSFQYEEMSPG</sequence>
<dbReference type="PROSITE" id="PS01124">
    <property type="entry name" value="HTH_ARAC_FAMILY_2"/>
    <property type="match status" value="1"/>
</dbReference>
<dbReference type="Gene3D" id="1.10.10.60">
    <property type="entry name" value="Homeodomain-like"/>
    <property type="match status" value="1"/>
</dbReference>
<comment type="caution">
    <text evidence="5">The sequence shown here is derived from an EMBL/GenBank/DDBJ whole genome shotgun (WGS) entry which is preliminary data.</text>
</comment>
<keyword evidence="1" id="KW-0805">Transcription regulation</keyword>
<evidence type="ECO:0000256" key="2">
    <source>
        <dbReference type="ARBA" id="ARBA00023125"/>
    </source>
</evidence>
<protein>
    <submittedName>
        <fullName evidence="5">Putative AraC family transcriptional regulator</fullName>
    </submittedName>
</protein>
<dbReference type="InterPro" id="IPR050204">
    <property type="entry name" value="AraC_XylS_family_regulators"/>
</dbReference>